<reference evidence="3 4" key="1">
    <citation type="submission" date="2016-11" db="EMBL/GenBank/DDBJ databases">
        <authorList>
            <person name="Jaros S."/>
            <person name="Januszkiewicz K."/>
            <person name="Wedrychowicz H."/>
        </authorList>
    </citation>
    <scope>NUCLEOTIDE SEQUENCE [LARGE SCALE GENOMIC DNA]</scope>
    <source>
        <strain evidence="3 4">DSM 24787</strain>
    </source>
</reference>
<dbReference type="InterPro" id="IPR025975">
    <property type="entry name" value="Polysacc_lyase"/>
</dbReference>
<dbReference type="EMBL" id="FSRA01000001">
    <property type="protein sequence ID" value="SIN64731.1"/>
    <property type="molecule type" value="Genomic_DNA"/>
</dbReference>
<dbReference type="Gene3D" id="2.60.120.260">
    <property type="entry name" value="Galactose-binding domain-like"/>
    <property type="match status" value="1"/>
</dbReference>
<keyword evidence="1" id="KW-0732">Signal</keyword>
<gene>
    <name evidence="3" type="ORF">SAMN04488055_0115</name>
</gene>
<evidence type="ECO:0000256" key="1">
    <source>
        <dbReference type="SAM" id="SignalP"/>
    </source>
</evidence>
<evidence type="ECO:0000259" key="2">
    <source>
        <dbReference type="PROSITE" id="PS50022"/>
    </source>
</evidence>
<dbReference type="Gene3D" id="2.60.120.200">
    <property type="match status" value="1"/>
</dbReference>
<dbReference type="InterPro" id="IPR000421">
    <property type="entry name" value="FA58C"/>
</dbReference>
<dbReference type="InterPro" id="IPR008979">
    <property type="entry name" value="Galactose-bd-like_sf"/>
</dbReference>
<dbReference type="Pfam" id="PF00754">
    <property type="entry name" value="F5_F8_type_C"/>
    <property type="match status" value="1"/>
</dbReference>
<feature type="domain" description="F5/8 type C" evidence="2">
    <location>
        <begin position="253"/>
        <end position="394"/>
    </location>
</feature>
<dbReference type="NCBIfam" id="TIGR04183">
    <property type="entry name" value="Por_Secre_tail"/>
    <property type="match status" value="1"/>
</dbReference>
<feature type="chain" id="PRO_5013201313" evidence="1">
    <location>
        <begin position="24"/>
        <end position="492"/>
    </location>
</feature>
<sequence>MMQAYFIRCLLCLLLFTSAAVQAQVTVIADGPGNTYELMDQQGYNVESPDCGHAVKHINEIMDTQLGKYVFAFTLHRDLDDDRCGATDRQRIELRGKGSEQQGTQGSTSYYRWKFKLDAGFQESPNFCHIMQLKAYGNGHGSGAPIITLTPRYNNKMEIGHTGLGGAVATADLSLFKGVWVEAYVKIKHDNNGTLEFVIKRLSDGVTLLSYTNNNLDMWEDGAGYGAPKFGFYRSLTSPSYLRDETIRLADICVTKGTANLCPSDVGAACVPASASTDDGNVPANVLDNDLNTRWSASGNPQWIQLCLSAAQTVSGVQIAFYNGTARRSNFDIQVSTNGTSFTNVATGLQSSGTSNALETFNFSPVSAKYVRIVGHGNTVNAWNSYTEIKVLNGSSFVSRVGKTEEESSEALNVTPNPFTQQTTVSFDLKTAGQTRLAVYDITGKVVAVLVNGNLPAGKHTIPFKCAETPAGSYILQLQHGGRSVSKKLQKL</sequence>
<dbReference type="OrthoDB" id="624837at2"/>
<name>A0A1N6D1Q6_9BACT</name>
<dbReference type="RefSeq" id="WP_084185244.1">
    <property type="nucleotide sequence ID" value="NZ_FSRA01000001.1"/>
</dbReference>
<accession>A0A1N6D1Q6</accession>
<dbReference type="STRING" id="536979.SAMN04488055_0115"/>
<evidence type="ECO:0000313" key="4">
    <source>
        <dbReference type="Proteomes" id="UP000185003"/>
    </source>
</evidence>
<dbReference type="PROSITE" id="PS50022">
    <property type="entry name" value="FA58C_3"/>
    <property type="match status" value="1"/>
</dbReference>
<evidence type="ECO:0000313" key="3">
    <source>
        <dbReference type="EMBL" id="SIN64731.1"/>
    </source>
</evidence>
<dbReference type="Pfam" id="PF18962">
    <property type="entry name" value="Por_Secre_tail"/>
    <property type="match status" value="1"/>
</dbReference>
<dbReference type="SUPFAM" id="SSF49785">
    <property type="entry name" value="Galactose-binding domain-like"/>
    <property type="match status" value="1"/>
</dbReference>
<dbReference type="Pfam" id="PF14099">
    <property type="entry name" value="Polysacc_lyase"/>
    <property type="match status" value="1"/>
</dbReference>
<keyword evidence="4" id="KW-1185">Reference proteome</keyword>
<proteinExistence type="predicted"/>
<dbReference type="AlphaFoldDB" id="A0A1N6D1Q6"/>
<dbReference type="Proteomes" id="UP000185003">
    <property type="component" value="Unassembled WGS sequence"/>
</dbReference>
<organism evidence="3 4">
    <name type="scientific">Chitinophaga niabensis</name>
    <dbReference type="NCBI Taxonomy" id="536979"/>
    <lineage>
        <taxon>Bacteria</taxon>
        <taxon>Pseudomonadati</taxon>
        <taxon>Bacteroidota</taxon>
        <taxon>Chitinophagia</taxon>
        <taxon>Chitinophagales</taxon>
        <taxon>Chitinophagaceae</taxon>
        <taxon>Chitinophaga</taxon>
    </lineage>
</organism>
<protein>
    <submittedName>
        <fullName evidence="3">Por secretion system C-terminal sorting domain-containing protein</fullName>
    </submittedName>
</protein>
<dbReference type="InterPro" id="IPR026444">
    <property type="entry name" value="Secre_tail"/>
</dbReference>
<feature type="signal peptide" evidence="1">
    <location>
        <begin position="1"/>
        <end position="23"/>
    </location>
</feature>